<dbReference type="PANTHER" id="PTHR46545">
    <property type="entry name" value="LEUCINE-RICH REPEAT-CONTAINING PROTEIN 51"/>
    <property type="match status" value="1"/>
</dbReference>
<gene>
    <name evidence="5" type="ORF">R5R35_001659</name>
</gene>
<dbReference type="EMBL" id="JAZDUA010000133">
    <property type="protein sequence ID" value="KAK7866919.1"/>
    <property type="molecule type" value="Genomic_DNA"/>
</dbReference>
<evidence type="ECO:0000313" key="5">
    <source>
        <dbReference type="EMBL" id="KAK7866919.1"/>
    </source>
</evidence>
<organism evidence="5 6">
    <name type="scientific">Gryllus longicercus</name>
    <dbReference type="NCBI Taxonomy" id="2509291"/>
    <lineage>
        <taxon>Eukaryota</taxon>
        <taxon>Metazoa</taxon>
        <taxon>Ecdysozoa</taxon>
        <taxon>Arthropoda</taxon>
        <taxon>Hexapoda</taxon>
        <taxon>Insecta</taxon>
        <taxon>Pterygota</taxon>
        <taxon>Neoptera</taxon>
        <taxon>Polyneoptera</taxon>
        <taxon>Orthoptera</taxon>
        <taxon>Ensifera</taxon>
        <taxon>Gryllidea</taxon>
        <taxon>Grylloidea</taxon>
        <taxon>Gryllidae</taxon>
        <taxon>Gryllinae</taxon>
        <taxon>Gryllus</taxon>
    </lineage>
</organism>
<dbReference type="AlphaFoldDB" id="A0AAN9VZB3"/>
<comment type="subcellular location">
    <subcellularLocation>
        <location evidence="1">Cytoplasm</location>
    </subcellularLocation>
</comment>
<dbReference type="PANTHER" id="PTHR46545:SF1">
    <property type="entry name" value="LEUCINE-RICH REPEAT-CONTAINING PROTEIN 51"/>
    <property type="match status" value="1"/>
</dbReference>
<evidence type="ECO:0000256" key="1">
    <source>
        <dbReference type="ARBA" id="ARBA00004496"/>
    </source>
</evidence>
<comment type="caution">
    <text evidence="5">The sequence shown here is derived from an EMBL/GenBank/DDBJ whole genome shotgun (WGS) entry which is preliminary data.</text>
</comment>
<evidence type="ECO:0000256" key="3">
    <source>
        <dbReference type="ARBA" id="ARBA00022614"/>
    </source>
</evidence>
<dbReference type="InterPro" id="IPR032675">
    <property type="entry name" value="LRR_dom_sf"/>
</dbReference>
<dbReference type="Proteomes" id="UP001378592">
    <property type="component" value="Unassembled WGS sequence"/>
</dbReference>
<sequence length="172" mass="19828">MATLGPPLDYSFRNLSSVEELQRRGPRRGVRRYRRSPGGLYRCVALRLNNNQLASVRGLHHAVFQVLEQPERLTWLDLSFNMLSTVSSELASFSNLKILYLHGNLLKDFTHTLEVLKALSDLYNLTLHGNPIESKKGYRSKVLASLNKLRSLDFINVTQAERERYVQTKKER</sequence>
<evidence type="ECO:0000256" key="4">
    <source>
        <dbReference type="ARBA" id="ARBA00022737"/>
    </source>
</evidence>
<evidence type="ECO:0008006" key="7">
    <source>
        <dbReference type="Google" id="ProtNLM"/>
    </source>
</evidence>
<keyword evidence="2" id="KW-0963">Cytoplasm</keyword>
<dbReference type="Gene3D" id="3.80.10.10">
    <property type="entry name" value="Ribonuclease Inhibitor"/>
    <property type="match status" value="1"/>
</dbReference>
<proteinExistence type="predicted"/>
<reference evidence="5 6" key="1">
    <citation type="submission" date="2024-03" db="EMBL/GenBank/DDBJ databases">
        <title>The genome assembly and annotation of the cricket Gryllus longicercus Weissman &amp; Gray.</title>
        <authorList>
            <person name="Szrajer S."/>
            <person name="Gray D."/>
            <person name="Ylla G."/>
        </authorList>
    </citation>
    <scope>NUCLEOTIDE SEQUENCE [LARGE SCALE GENOMIC DNA]</scope>
    <source>
        <strain evidence="5">DAG 2021-001</strain>
        <tissue evidence="5">Whole body minus gut</tissue>
    </source>
</reference>
<evidence type="ECO:0000256" key="2">
    <source>
        <dbReference type="ARBA" id="ARBA00022490"/>
    </source>
</evidence>
<dbReference type="SUPFAM" id="SSF52058">
    <property type="entry name" value="L domain-like"/>
    <property type="match status" value="1"/>
</dbReference>
<dbReference type="Pfam" id="PF14580">
    <property type="entry name" value="LRR_9"/>
    <property type="match status" value="1"/>
</dbReference>
<dbReference type="GO" id="GO:0005737">
    <property type="term" value="C:cytoplasm"/>
    <property type="evidence" value="ECO:0007669"/>
    <property type="project" value="UniProtKB-SubCell"/>
</dbReference>
<keyword evidence="6" id="KW-1185">Reference proteome</keyword>
<keyword evidence="3" id="KW-0433">Leucine-rich repeat</keyword>
<accession>A0AAN9VZB3</accession>
<name>A0AAN9VZB3_9ORTH</name>
<evidence type="ECO:0000313" key="6">
    <source>
        <dbReference type="Proteomes" id="UP001378592"/>
    </source>
</evidence>
<keyword evidence="4" id="KW-0677">Repeat</keyword>
<protein>
    <recommendedName>
        <fullName evidence="7">Leucine-rich repeat-containing protein 51</fullName>
    </recommendedName>
</protein>